<name>A0ABQ8R570_FUSEQ</name>
<dbReference type="Proteomes" id="UP001152024">
    <property type="component" value="Unassembled WGS sequence"/>
</dbReference>
<dbReference type="EMBL" id="JAOQBH010000013">
    <property type="protein sequence ID" value="KAJ4127067.1"/>
    <property type="molecule type" value="Genomic_DNA"/>
</dbReference>
<reference evidence="1" key="1">
    <citation type="submission" date="2022-09" db="EMBL/GenBank/DDBJ databases">
        <title>Fusarium specimens isolated from Avocado Roots.</title>
        <authorList>
            <person name="Stajich J."/>
            <person name="Roper C."/>
            <person name="Heimlech-Rivalta G."/>
        </authorList>
    </citation>
    <scope>NUCLEOTIDE SEQUENCE</scope>
    <source>
        <strain evidence="1">CF00095</strain>
    </source>
</reference>
<proteinExistence type="predicted"/>
<evidence type="ECO:0000313" key="2">
    <source>
        <dbReference type="Proteomes" id="UP001152024"/>
    </source>
</evidence>
<organism evidence="1 2">
    <name type="scientific">Fusarium equiseti</name>
    <name type="common">Fusarium scirpi</name>
    <dbReference type="NCBI Taxonomy" id="61235"/>
    <lineage>
        <taxon>Eukaryota</taxon>
        <taxon>Fungi</taxon>
        <taxon>Dikarya</taxon>
        <taxon>Ascomycota</taxon>
        <taxon>Pezizomycotina</taxon>
        <taxon>Sordariomycetes</taxon>
        <taxon>Hypocreomycetidae</taxon>
        <taxon>Hypocreales</taxon>
        <taxon>Nectriaceae</taxon>
        <taxon>Fusarium</taxon>
        <taxon>Fusarium incarnatum-equiseti species complex</taxon>
    </lineage>
</organism>
<evidence type="ECO:0000313" key="1">
    <source>
        <dbReference type="EMBL" id="KAJ4127067.1"/>
    </source>
</evidence>
<keyword evidence="2" id="KW-1185">Reference proteome</keyword>
<gene>
    <name evidence="1" type="ORF">NW768_008690</name>
</gene>
<accession>A0ABQ8R570</accession>
<comment type="caution">
    <text evidence="1">The sequence shown here is derived from an EMBL/GenBank/DDBJ whole genome shotgun (WGS) entry which is preliminary data.</text>
</comment>
<protein>
    <submittedName>
        <fullName evidence="1">Uncharacterized protein</fullName>
    </submittedName>
</protein>
<sequence length="282" mass="31837">MTGEKDTRPYKSPYGGQQAVLHFDQERGQSELRVPFSILEPYEELTRKRKRDKTGTSGGPSCRDFDLTDVPFSVGHVIVHFLLTGTYQTLRFWRLDMEGGRAQEFRTAICVYATAVDKKLPGLRDLARLQIAKSGEQVNILSIFTVIEDGRPVSKSLFGTFHPGIAEYLRFKAQSFVQRATEAEAKDILAKLETPDTIGKILLQNLMLVKLSTEPKLKEDTDPKMDDAPATKSIVQLAEEAILEAEDTPLKAMERHNRLFRETTVGTLEVMEEGYQEQPRAM</sequence>
<dbReference type="PANTHER" id="PTHR37538">
    <property type="entry name" value="BTB DOMAIN-CONTAINING PROTEIN"/>
    <property type="match status" value="1"/>
</dbReference>
<dbReference type="PANTHER" id="PTHR37538:SF4">
    <property type="entry name" value="PITSLRE SERINE_THREONINE-PROTEIN KINASE CDC2L1"/>
    <property type="match status" value="1"/>
</dbReference>